<accession>A0A1L9NZV9</accession>
<organism evidence="1 2">
    <name type="scientific">Planktotalea frisia</name>
    <dbReference type="NCBI Taxonomy" id="696762"/>
    <lineage>
        <taxon>Bacteria</taxon>
        <taxon>Pseudomonadati</taxon>
        <taxon>Pseudomonadota</taxon>
        <taxon>Alphaproteobacteria</taxon>
        <taxon>Rhodobacterales</taxon>
        <taxon>Paracoccaceae</taxon>
        <taxon>Planktotalea</taxon>
    </lineage>
</organism>
<keyword evidence="2" id="KW-1185">Reference proteome</keyword>
<dbReference type="InterPro" id="IPR029063">
    <property type="entry name" value="SAM-dependent_MTases_sf"/>
</dbReference>
<dbReference type="Proteomes" id="UP000184514">
    <property type="component" value="Unassembled WGS sequence"/>
</dbReference>
<sequence>MPDAEAAHLRDAYAQANVILEYGVGGSTVLAAEMAIKTITSVETDQVWVNMIANWFAQNPVASMPDVIWANIGKTKEWGRPADESHWKDYSKYPLEIWSLEDLVHPDVVLVDGRFRAGCVLATAFNCSRETRVLVDDYSRRPSYHAVEKIVGEPRLIGRMAEFEITPTPIPTEHLLEIISLMQDPY</sequence>
<dbReference type="AlphaFoldDB" id="A0A1L9NZV9"/>
<gene>
    <name evidence="1" type="ORF">PFRI_09870</name>
</gene>
<dbReference type="OrthoDB" id="7445868at2"/>
<proteinExistence type="predicted"/>
<reference evidence="1 2" key="1">
    <citation type="submission" date="2016-10" db="EMBL/GenBank/DDBJ databases">
        <title>Genome sequence of Planktotalea frisia SH6-1.</title>
        <authorList>
            <person name="Poehlein A."/>
            <person name="Bakenhus I."/>
            <person name="Voget S."/>
            <person name="Brinkhoff T."/>
            <person name="Simon M."/>
        </authorList>
    </citation>
    <scope>NUCLEOTIDE SEQUENCE [LARGE SCALE GENOMIC DNA]</scope>
    <source>
        <strain evidence="1 2">SH6-1</strain>
    </source>
</reference>
<comment type="caution">
    <text evidence="1">The sequence shown here is derived from an EMBL/GenBank/DDBJ whole genome shotgun (WGS) entry which is preliminary data.</text>
</comment>
<dbReference type="EMBL" id="MLCB01000085">
    <property type="protein sequence ID" value="OJI94808.1"/>
    <property type="molecule type" value="Genomic_DNA"/>
</dbReference>
<dbReference type="RefSeq" id="WP_072629643.1">
    <property type="nucleotide sequence ID" value="NZ_MLCB01000085.1"/>
</dbReference>
<protein>
    <submittedName>
        <fullName evidence="1">Uncharacterized protein</fullName>
    </submittedName>
</protein>
<evidence type="ECO:0000313" key="1">
    <source>
        <dbReference type="EMBL" id="OJI94808.1"/>
    </source>
</evidence>
<evidence type="ECO:0000313" key="2">
    <source>
        <dbReference type="Proteomes" id="UP000184514"/>
    </source>
</evidence>
<dbReference type="STRING" id="696762.PFRI_09870"/>
<name>A0A1L9NZV9_9RHOB</name>
<dbReference type="Gene3D" id="3.40.50.150">
    <property type="entry name" value="Vaccinia Virus protein VP39"/>
    <property type="match status" value="1"/>
</dbReference>